<dbReference type="Proteomes" id="UP001560267">
    <property type="component" value="Unassembled WGS sequence"/>
</dbReference>
<keyword evidence="2" id="KW-1185">Reference proteome</keyword>
<name>A0ABV3Y2E2_9ACTN</name>
<accession>A0ABV3Y2E2</accession>
<dbReference type="RefSeq" id="WP_369084503.1">
    <property type="nucleotide sequence ID" value="NZ_JBFSHR010000023.1"/>
</dbReference>
<organism evidence="1 2">
    <name type="scientific">Ferrimicrobium acidiphilum</name>
    <dbReference type="NCBI Taxonomy" id="121039"/>
    <lineage>
        <taxon>Bacteria</taxon>
        <taxon>Bacillati</taxon>
        <taxon>Actinomycetota</taxon>
        <taxon>Acidimicrobiia</taxon>
        <taxon>Acidimicrobiales</taxon>
        <taxon>Acidimicrobiaceae</taxon>
        <taxon>Ferrimicrobium</taxon>
    </lineage>
</organism>
<evidence type="ECO:0000313" key="2">
    <source>
        <dbReference type="Proteomes" id="UP001560267"/>
    </source>
</evidence>
<protein>
    <submittedName>
        <fullName evidence="1">Uncharacterized protein</fullName>
    </submittedName>
</protein>
<dbReference type="EMBL" id="JBFSHR010000023">
    <property type="protein sequence ID" value="MEX6429742.1"/>
    <property type="molecule type" value="Genomic_DNA"/>
</dbReference>
<reference evidence="1 2" key="1">
    <citation type="submission" date="2024-07" db="EMBL/GenBank/DDBJ databases">
        <title>Draft Genome Sequence of Ferrimicrobium acidiphilum Strain YE2023, Isolated from a Pulp of Bioleach Reactor.</title>
        <authorList>
            <person name="Elkina Y.A."/>
            <person name="Bulaeva A.G."/>
            <person name="Beletsky A.V."/>
            <person name="Mardanov A.V."/>
        </authorList>
    </citation>
    <scope>NUCLEOTIDE SEQUENCE [LARGE SCALE GENOMIC DNA]</scope>
    <source>
        <strain evidence="1 2">YE2023</strain>
    </source>
</reference>
<comment type="caution">
    <text evidence="1">The sequence shown here is derived from an EMBL/GenBank/DDBJ whole genome shotgun (WGS) entry which is preliminary data.</text>
</comment>
<proteinExistence type="predicted"/>
<sequence length="68" mass="7133">MALESSKSSLQHKRDLDLVFVLGSAIGVRWASDAPEPGEVGLGAFGGLGIVGDSRQVSFDPRPYGFLA</sequence>
<gene>
    <name evidence="1" type="ORF">AB6A68_07805</name>
</gene>
<evidence type="ECO:0000313" key="1">
    <source>
        <dbReference type="EMBL" id="MEX6429742.1"/>
    </source>
</evidence>